<dbReference type="AlphaFoldDB" id="A0A919Y5J4"/>
<evidence type="ECO:0000313" key="1">
    <source>
        <dbReference type="EMBL" id="GIO42502.1"/>
    </source>
</evidence>
<proteinExistence type="predicted"/>
<reference evidence="1" key="1">
    <citation type="submission" date="2021-03" db="EMBL/GenBank/DDBJ databases">
        <title>Antimicrobial resistance genes in bacteria isolated from Japanese honey, and their potential for conferring macrolide and lincosamide resistance in the American foulbrood pathogen Paenibacillus larvae.</title>
        <authorList>
            <person name="Okamoto M."/>
            <person name="Kumagai M."/>
            <person name="Kanamori H."/>
            <person name="Takamatsu D."/>
        </authorList>
    </citation>
    <scope>NUCLEOTIDE SEQUENCE</scope>
    <source>
        <strain evidence="1">J41TS4</strain>
    </source>
</reference>
<keyword evidence="2" id="KW-1185">Reference proteome</keyword>
<name>A0A919Y5J4_9BACL</name>
<dbReference type="Proteomes" id="UP000678895">
    <property type="component" value="Unassembled WGS sequence"/>
</dbReference>
<sequence>MKHSDHYYKISLRPKYTDDQYTEVYIKGDKKKLVAFLLDIGDSFYVTILDVNSEGYILNRKDAPAEANKN</sequence>
<comment type="caution">
    <text evidence="1">The sequence shown here is derived from an EMBL/GenBank/DDBJ whole genome shotgun (WGS) entry which is preliminary data.</text>
</comment>
<dbReference type="RefSeq" id="WP_301627320.1">
    <property type="nucleotide sequence ID" value="NZ_BORS01000007.1"/>
</dbReference>
<gene>
    <name evidence="1" type="ORF">J41TS4_22600</name>
</gene>
<organism evidence="1 2">
    <name type="scientific">Paenibacillus apis</name>
    <dbReference type="NCBI Taxonomy" id="1792174"/>
    <lineage>
        <taxon>Bacteria</taxon>
        <taxon>Bacillati</taxon>
        <taxon>Bacillota</taxon>
        <taxon>Bacilli</taxon>
        <taxon>Bacillales</taxon>
        <taxon>Paenibacillaceae</taxon>
        <taxon>Paenibacillus</taxon>
    </lineage>
</organism>
<protein>
    <submittedName>
        <fullName evidence="1">Uncharacterized protein</fullName>
    </submittedName>
</protein>
<accession>A0A919Y5J4</accession>
<evidence type="ECO:0000313" key="2">
    <source>
        <dbReference type="Proteomes" id="UP000678895"/>
    </source>
</evidence>
<dbReference type="EMBL" id="BORS01000007">
    <property type="protein sequence ID" value="GIO42502.1"/>
    <property type="molecule type" value="Genomic_DNA"/>
</dbReference>